<dbReference type="AlphaFoldDB" id="A0A512NAB3"/>
<dbReference type="InterPro" id="IPR013211">
    <property type="entry name" value="LVIVD"/>
</dbReference>
<sequence length="374" mass="41618">MGQGSGIREVAWVDIAGGGQVVLDGNHAYVGHMQPPHGTSVIDVSDPAHPRIVASIEIPPGLHSHKVRVANDVMVVNRERTRGDKPAGDFVGLRIFDVSQPGNPRDICHWQCDGMGVHRFTFDGRYAYISTEQEGYIGTIVMILDLKDPTRPEEVGRWWMEGQWTAGGETPSWKAKNHRCHHPIRRGDRLYVSYWYGGGVILDISDMSKPKLISHLDWSPPFGWPTHSLVPIDVPIAGHRWMLVADEHVQPLDPKLSPELPAALWMVNISDETRPVPVGCFQLPELVGIETPLMTACHQPVETIVGNEVPAAWFANGLRVIDIANPLAMKQAAWWMPDVPPGADRVCSNDVYVDHRGLIYLIDRIRGLSILERV</sequence>
<dbReference type="Pfam" id="PF08309">
    <property type="entry name" value="LVIVD"/>
    <property type="match status" value="3"/>
</dbReference>
<accession>A0A512NAB3</accession>
<proteinExistence type="predicted"/>
<protein>
    <submittedName>
        <fullName evidence="1">Uncharacterized protein</fullName>
    </submittedName>
</protein>
<dbReference type="Proteomes" id="UP000321058">
    <property type="component" value="Unassembled WGS sequence"/>
</dbReference>
<organism evidence="1 2">
    <name type="scientific">Reyranella soli</name>
    <dbReference type="NCBI Taxonomy" id="1230389"/>
    <lineage>
        <taxon>Bacteria</taxon>
        <taxon>Pseudomonadati</taxon>
        <taxon>Pseudomonadota</taxon>
        <taxon>Alphaproteobacteria</taxon>
        <taxon>Hyphomicrobiales</taxon>
        <taxon>Reyranellaceae</taxon>
        <taxon>Reyranella</taxon>
    </lineage>
</organism>
<dbReference type="EMBL" id="BKAJ01000048">
    <property type="protein sequence ID" value="GEP55902.1"/>
    <property type="molecule type" value="Genomic_DNA"/>
</dbReference>
<name>A0A512NAB3_9HYPH</name>
<dbReference type="OrthoDB" id="8375at2"/>
<evidence type="ECO:0000313" key="2">
    <source>
        <dbReference type="Proteomes" id="UP000321058"/>
    </source>
</evidence>
<dbReference type="SUPFAM" id="SSF75011">
    <property type="entry name" value="3-carboxy-cis,cis-mucoante lactonizing enzyme"/>
    <property type="match status" value="1"/>
</dbReference>
<keyword evidence="2" id="KW-1185">Reference proteome</keyword>
<evidence type="ECO:0000313" key="1">
    <source>
        <dbReference type="EMBL" id="GEP55902.1"/>
    </source>
</evidence>
<dbReference type="RefSeq" id="WP_147149982.1">
    <property type="nucleotide sequence ID" value="NZ_BKAJ01000048.1"/>
</dbReference>
<gene>
    <name evidence="1" type="ORF">RSO01_30680</name>
</gene>
<reference evidence="1 2" key="1">
    <citation type="submission" date="2019-07" db="EMBL/GenBank/DDBJ databases">
        <title>Whole genome shotgun sequence of Reyranella soli NBRC 108950.</title>
        <authorList>
            <person name="Hosoyama A."/>
            <person name="Uohara A."/>
            <person name="Ohji S."/>
            <person name="Ichikawa N."/>
        </authorList>
    </citation>
    <scope>NUCLEOTIDE SEQUENCE [LARGE SCALE GENOMIC DNA]</scope>
    <source>
        <strain evidence="1 2">NBRC 108950</strain>
    </source>
</reference>
<comment type="caution">
    <text evidence="1">The sequence shown here is derived from an EMBL/GenBank/DDBJ whole genome shotgun (WGS) entry which is preliminary data.</text>
</comment>